<evidence type="ECO:0008006" key="3">
    <source>
        <dbReference type="Google" id="ProtNLM"/>
    </source>
</evidence>
<sequence length="345" mass="39321">MRNSWKPLRILLLLSGFFVFFNGNAFRQKHVKDCQFSGPALTSDTLMLFPARPETGFHYSYLLYLPEGLKRDEQHYLMVETTNTGLNDSIGFHEKGARYAAGKSSVGNYTARKLQIPLLVPIFPRSATNWELYTHALDRETLLSQNATLKRLDLQLLAMIKDARKQLKQRGFPVKEKFFMNGFSASGTFANRFSLLHPEKIKAMAAGGINAIPILPVSQLKETPLSYPLGIADLKKITGREVNLKAFNQLPKMLYMGALDENDAVAFDDAYSGEDREKVYTLMGKQLVPQRWEFVQEIYRKNNVQADFKTYTHMGHGTDKKINNDLVDFFQKHMEEKGNGYSKAE</sequence>
<keyword evidence="2" id="KW-1185">Reference proteome</keyword>
<name>A0ABW0E821_9BACT</name>
<accession>A0ABW0E821</accession>
<reference evidence="2" key="1">
    <citation type="journal article" date="2019" name="Int. J. Syst. Evol. Microbiol.">
        <title>The Global Catalogue of Microorganisms (GCM) 10K type strain sequencing project: providing services to taxonomists for standard genome sequencing and annotation.</title>
        <authorList>
            <consortium name="The Broad Institute Genomics Platform"/>
            <consortium name="The Broad Institute Genome Sequencing Center for Infectious Disease"/>
            <person name="Wu L."/>
            <person name="Ma J."/>
        </authorList>
    </citation>
    <scope>NUCLEOTIDE SEQUENCE [LARGE SCALE GENOMIC DNA]</scope>
    <source>
        <strain evidence="2">KACC 12602</strain>
    </source>
</reference>
<dbReference type="Gene3D" id="3.40.50.1820">
    <property type="entry name" value="alpha/beta hydrolase"/>
    <property type="match status" value="1"/>
</dbReference>
<dbReference type="EMBL" id="JBHSKT010000001">
    <property type="protein sequence ID" value="MFC5268984.1"/>
    <property type="molecule type" value="Genomic_DNA"/>
</dbReference>
<organism evidence="1 2">
    <name type="scientific">Adhaeribacter terreus</name>
    <dbReference type="NCBI Taxonomy" id="529703"/>
    <lineage>
        <taxon>Bacteria</taxon>
        <taxon>Pseudomonadati</taxon>
        <taxon>Bacteroidota</taxon>
        <taxon>Cytophagia</taxon>
        <taxon>Cytophagales</taxon>
        <taxon>Hymenobacteraceae</taxon>
        <taxon>Adhaeribacter</taxon>
    </lineage>
</organism>
<dbReference type="InterPro" id="IPR029058">
    <property type="entry name" value="AB_hydrolase_fold"/>
</dbReference>
<evidence type="ECO:0000313" key="1">
    <source>
        <dbReference type="EMBL" id="MFC5268984.1"/>
    </source>
</evidence>
<proteinExistence type="predicted"/>
<comment type="caution">
    <text evidence="1">The sequence shown here is derived from an EMBL/GenBank/DDBJ whole genome shotgun (WGS) entry which is preliminary data.</text>
</comment>
<dbReference type="RefSeq" id="WP_378015383.1">
    <property type="nucleotide sequence ID" value="NZ_JBHSKT010000001.1"/>
</dbReference>
<evidence type="ECO:0000313" key="2">
    <source>
        <dbReference type="Proteomes" id="UP001596161"/>
    </source>
</evidence>
<dbReference type="SUPFAM" id="SSF53474">
    <property type="entry name" value="alpha/beta-Hydrolases"/>
    <property type="match status" value="1"/>
</dbReference>
<protein>
    <recommendedName>
        <fullName evidence="3">Alpha/beta hydrolase</fullName>
    </recommendedName>
</protein>
<dbReference type="Proteomes" id="UP001596161">
    <property type="component" value="Unassembled WGS sequence"/>
</dbReference>
<gene>
    <name evidence="1" type="ORF">ACFPIB_00070</name>
</gene>